<gene>
    <name evidence="2" type="ORF">CD32_17825</name>
</gene>
<dbReference type="CDD" id="cd06558">
    <property type="entry name" value="crotonase-like"/>
    <property type="match status" value="1"/>
</dbReference>
<dbReference type="GO" id="GO:0003824">
    <property type="term" value="F:catalytic activity"/>
    <property type="evidence" value="ECO:0007669"/>
    <property type="project" value="UniProtKB-ARBA"/>
</dbReference>
<dbReference type="PANTHER" id="PTHR43802:SF1">
    <property type="entry name" value="IP11341P-RELATED"/>
    <property type="match status" value="1"/>
</dbReference>
<dbReference type="Proteomes" id="UP000030437">
    <property type="component" value="Unassembled WGS sequence"/>
</dbReference>
<protein>
    <recommendedName>
        <fullName evidence="4">Enoyl-CoA hydratase</fullName>
    </recommendedName>
</protein>
<keyword evidence="3" id="KW-1185">Reference proteome</keyword>
<dbReference type="InterPro" id="IPR029045">
    <property type="entry name" value="ClpP/crotonase-like_dom_sf"/>
</dbReference>
<evidence type="ECO:0000256" key="1">
    <source>
        <dbReference type="ARBA" id="ARBA00005254"/>
    </source>
</evidence>
<dbReference type="EMBL" id="JPVP01000059">
    <property type="protein sequence ID" value="KGR82713.1"/>
    <property type="molecule type" value="Genomic_DNA"/>
</dbReference>
<evidence type="ECO:0000313" key="2">
    <source>
        <dbReference type="EMBL" id="KGR82713.1"/>
    </source>
</evidence>
<dbReference type="STRING" id="1220589.CD32_17825"/>
<comment type="similarity">
    <text evidence="1">Belongs to the enoyl-CoA hydratase/isomerase family.</text>
</comment>
<dbReference type="Gene3D" id="1.10.12.10">
    <property type="entry name" value="Lyase 2-enoyl-coa Hydratase, Chain A, domain 2"/>
    <property type="match status" value="1"/>
</dbReference>
<evidence type="ECO:0000313" key="3">
    <source>
        <dbReference type="Proteomes" id="UP000030437"/>
    </source>
</evidence>
<evidence type="ECO:0008006" key="4">
    <source>
        <dbReference type="Google" id="ProtNLM"/>
    </source>
</evidence>
<reference evidence="2 3" key="1">
    <citation type="submission" date="2014-02" db="EMBL/GenBank/DDBJ databases">
        <title>Draft genome sequence of Lysinibacillus odysseyi NBRC 100172.</title>
        <authorList>
            <person name="Zhang F."/>
            <person name="Wang G."/>
            <person name="Zhang L."/>
        </authorList>
    </citation>
    <scope>NUCLEOTIDE SEQUENCE [LARGE SCALE GENOMIC DNA]</scope>
    <source>
        <strain evidence="2 3">NBRC 100172</strain>
    </source>
</reference>
<accession>A0A0A3IIR8</accession>
<comment type="caution">
    <text evidence="2">The sequence shown here is derived from an EMBL/GenBank/DDBJ whole genome shotgun (WGS) entry which is preliminary data.</text>
</comment>
<dbReference type="InterPro" id="IPR014748">
    <property type="entry name" value="Enoyl-CoA_hydra_C"/>
</dbReference>
<dbReference type="AlphaFoldDB" id="A0A0A3IIR8"/>
<proteinExistence type="inferred from homology"/>
<dbReference type="SUPFAM" id="SSF52096">
    <property type="entry name" value="ClpP/crotonase"/>
    <property type="match status" value="1"/>
</dbReference>
<organism evidence="2 3">
    <name type="scientific">Lysinibacillus odysseyi 34hs-1 = NBRC 100172</name>
    <dbReference type="NCBI Taxonomy" id="1220589"/>
    <lineage>
        <taxon>Bacteria</taxon>
        <taxon>Bacillati</taxon>
        <taxon>Bacillota</taxon>
        <taxon>Bacilli</taxon>
        <taxon>Bacillales</taxon>
        <taxon>Bacillaceae</taxon>
        <taxon>Lysinibacillus</taxon>
    </lineage>
</organism>
<dbReference type="Pfam" id="PF00378">
    <property type="entry name" value="ECH_1"/>
    <property type="match status" value="1"/>
</dbReference>
<dbReference type="InterPro" id="IPR001753">
    <property type="entry name" value="Enoyl-CoA_hydra/iso"/>
</dbReference>
<dbReference type="PANTHER" id="PTHR43802">
    <property type="entry name" value="ENOYL-COA HYDRATASE"/>
    <property type="match status" value="1"/>
</dbReference>
<name>A0A0A3IIR8_9BACI</name>
<dbReference type="eggNOG" id="COG1024">
    <property type="taxonomic scope" value="Bacteria"/>
</dbReference>
<dbReference type="Gene3D" id="3.90.226.10">
    <property type="entry name" value="2-enoyl-CoA Hydratase, Chain A, domain 1"/>
    <property type="match status" value="1"/>
</dbReference>
<dbReference type="OrthoDB" id="9775794at2"/>
<sequence length="259" mass="28728">MNTKVNYSKQNNMAEITLNRPEALNALDNDMIASIIEALKDAGKDDAVRVVIIKGNGRAYCAGDDLVDMGTEAHPNPSDKVKEYYEGYPQIVFAMKELEKPIIVAVHKYALGAGFEIALAADFIISSEEAKFGLPFVLRGLASGTYLLQQRIGYHRAAKYLYLGEMFDAQTAMQLGLLYEVTTTDELENKVKQLAERLALSATRSIGLMKKAMHASAGLDYEQAFKLQTLSTFASYHSEDHKEGIQAFVEKREPKFTGK</sequence>
<dbReference type="RefSeq" id="WP_036157140.1">
    <property type="nucleotide sequence ID" value="NZ_AVCX01000002.1"/>
</dbReference>